<dbReference type="PANTHER" id="PTHR11764">
    <property type="entry name" value="TERPENE CYCLASE/MUTASE FAMILY MEMBER"/>
    <property type="match status" value="1"/>
</dbReference>
<dbReference type="SUPFAM" id="SSF48239">
    <property type="entry name" value="Terpenoid cyclases/Protein prenyltransferases"/>
    <property type="match status" value="2"/>
</dbReference>
<evidence type="ECO:0000259" key="8">
    <source>
        <dbReference type="Pfam" id="PF13249"/>
    </source>
</evidence>
<organism evidence="9 10">
    <name type="scientific">Pendulispora albinea</name>
    <dbReference type="NCBI Taxonomy" id="2741071"/>
    <lineage>
        <taxon>Bacteria</taxon>
        <taxon>Pseudomonadati</taxon>
        <taxon>Myxococcota</taxon>
        <taxon>Myxococcia</taxon>
        <taxon>Myxococcales</taxon>
        <taxon>Sorangiineae</taxon>
        <taxon>Pendulisporaceae</taxon>
        <taxon>Pendulispora</taxon>
    </lineage>
</organism>
<dbReference type="EC" id="5.4.99.17" evidence="9"/>
<sequence length="667" mass="74271">MASAAAKAIQRAVGYTYEKQRADGHWCAELESNCTITAEYVLMCQALGLNLDAKRAGLVQYLADHQNEDGSWGIAYDVAGDVSTTAECYLALRILGVATDDARLQRAQRFILAKGGLEKIRVFTRIFFALFGLFPWGAVPILPPELILLPPASPVNIYAFASWARGTIVPLLVLFHHRPLFALPNGKRSDNDWLDHLWHDPRDKNVPFSDPLLDIVRKHGVSWKSGFSVGYLAVRGYEKLLAQGISPVSKLRQHAVEKCVAWVLEHQEADGDWAGIFPPMVNGVLALFAHGYALDSDPMRLGLEAIERFTMQDGSGVRVEACQSPVWDTCLTMIGLLDCNAGDVRLSAARSWITKLQILEDRGDWKVYNPKGRPGGWSFEYANTWYPDVDDTAAVVMAFLKQDPSSAKTEVVRRAMEWVVSMQNDDGGWAAFDRKNDKLYLNDIPFSDMDSLSDPSTPDIVGRVLEALGILKDRRYERAVARGIAYLRTSQEPEGSWFGRWGVNYVYGTSNVLCGLSHHGFTARDPMIARALAWLKSVQNPDGGWGEHVNSYADRSLMGKGTSTASQTAWGLMALLAFLPASDPAVQRGVAWLSAQQTEEGTWNEKEFTGTGFPRFFYLRYHMYRHYFPLMALGRFEQASRSPHAADPRGQASRLPQAAELRAQRVS</sequence>
<evidence type="ECO:0000256" key="6">
    <source>
        <dbReference type="SAM" id="Phobius"/>
    </source>
</evidence>
<keyword evidence="3" id="KW-0677">Repeat</keyword>
<evidence type="ECO:0000256" key="4">
    <source>
        <dbReference type="ARBA" id="ARBA00023235"/>
    </source>
</evidence>
<evidence type="ECO:0000256" key="5">
    <source>
        <dbReference type="SAM" id="MobiDB-lite"/>
    </source>
</evidence>
<reference evidence="9 10" key="1">
    <citation type="submission" date="2021-12" db="EMBL/GenBank/DDBJ databases">
        <title>Discovery of the Pendulisporaceae a myxobacterial family with distinct sporulation behavior and unique specialized metabolism.</title>
        <authorList>
            <person name="Garcia R."/>
            <person name="Popoff A."/>
            <person name="Bader C.D."/>
            <person name="Loehr J."/>
            <person name="Walesch S."/>
            <person name="Walt C."/>
            <person name="Boldt J."/>
            <person name="Bunk B."/>
            <person name="Haeckl F.J.F.P.J."/>
            <person name="Gunesch A.P."/>
            <person name="Birkelbach J."/>
            <person name="Nuebel U."/>
            <person name="Pietschmann T."/>
            <person name="Bach T."/>
            <person name="Mueller R."/>
        </authorList>
    </citation>
    <scope>NUCLEOTIDE SEQUENCE [LARGE SCALE GENOMIC DNA]</scope>
    <source>
        <strain evidence="9 10">MSr11954</strain>
    </source>
</reference>
<keyword evidence="4 9" id="KW-0413">Isomerase</keyword>
<evidence type="ECO:0000259" key="7">
    <source>
        <dbReference type="Pfam" id="PF13243"/>
    </source>
</evidence>
<evidence type="ECO:0000256" key="2">
    <source>
        <dbReference type="ARBA" id="ARBA00009755"/>
    </source>
</evidence>
<comment type="pathway">
    <text evidence="1">Secondary metabolite biosynthesis; hopanoid biosynthesis.</text>
</comment>
<dbReference type="GO" id="GO:0051007">
    <property type="term" value="F:squalene-hopene cyclase activity"/>
    <property type="evidence" value="ECO:0007669"/>
    <property type="project" value="UniProtKB-EC"/>
</dbReference>
<keyword evidence="6" id="KW-0812">Transmembrane</keyword>
<evidence type="ECO:0000256" key="1">
    <source>
        <dbReference type="ARBA" id="ARBA00004999"/>
    </source>
</evidence>
<protein>
    <submittedName>
        <fullName evidence="9">Squalene--hopene cyclase</fullName>
        <ecNumber evidence="9">5.4.99.17</ecNumber>
    </submittedName>
</protein>
<dbReference type="InterPro" id="IPR018333">
    <property type="entry name" value="Squalene_cyclase"/>
</dbReference>
<dbReference type="Proteomes" id="UP001370348">
    <property type="component" value="Chromosome"/>
</dbReference>
<keyword evidence="6" id="KW-1133">Transmembrane helix</keyword>
<comment type="similarity">
    <text evidence="2">Belongs to the terpene cyclase/mutase family.</text>
</comment>
<feature type="domain" description="Squalene cyclase N-terminal" evidence="8">
    <location>
        <begin position="9"/>
        <end position="313"/>
    </location>
</feature>
<dbReference type="Gene3D" id="1.50.10.20">
    <property type="match status" value="2"/>
</dbReference>
<keyword evidence="10" id="KW-1185">Reference proteome</keyword>
<dbReference type="InterPro" id="IPR006400">
    <property type="entry name" value="Hopene-cyclase"/>
</dbReference>
<proteinExistence type="inferred from homology"/>
<evidence type="ECO:0000256" key="3">
    <source>
        <dbReference type="ARBA" id="ARBA00022737"/>
    </source>
</evidence>
<evidence type="ECO:0000313" key="9">
    <source>
        <dbReference type="EMBL" id="WXB18061.1"/>
    </source>
</evidence>
<dbReference type="PANTHER" id="PTHR11764:SF82">
    <property type="entry name" value="TERPENE CYCLASE_MUTASE FAMILY MEMBER"/>
    <property type="match status" value="1"/>
</dbReference>
<evidence type="ECO:0000313" key="10">
    <source>
        <dbReference type="Proteomes" id="UP001370348"/>
    </source>
</evidence>
<dbReference type="InterPro" id="IPR032696">
    <property type="entry name" value="SQ_cyclase_C"/>
</dbReference>
<dbReference type="NCBIfam" id="TIGR01787">
    <property type="entry name" value="squalene_cyclas"/>
    <property type="match status" value="1"/>
</dbReference>
<feature type="domain" description="Squalene cyclase C-terminal" evidence="7">
    <location>
        <begin position="324"/>
        <end position="637"/>
    </location>
</feature>
<dbReference type="SFLD" id="SFLDG01016">
    <property type="entry name" value="Prenyltransferase_Like_2"/>
    <property type="match status" value="1"/>
</dbReference>
<feature type="region of interest" description="Disordered" evidence="5">
    <location>
        <begin position="641"/>
        <end position="667"/>
    </location>
</feature>
<accession>A0ABZ2M637</accession>
<dbReference type="EMBL" id="CP089984">
    <property type="protein sequence ID" value="WXB18061.1"/>
    <property type="molecule type" value="Genomic_DNA"/>
</dbReference>
<dbReference type="Pfam" id="PF13243">
    <property type="entry name" value="SQHop_cyclase_C"/>
    <property type="match status" value="1"/>
</dbReference>
<dbReference type="InterPro" id="IPR032697">
    <property type="entry name" value="SQ_cyclase_N"/>
</dbReference>
<name>A0ABZ2M637_9BACT</name>
<dbReference type="InterPro" id="IPR002365">
    <property type="entry name" value="Terpene_synthase_CS"/>
</dbReference>
<feature type="transmembrane region" description="Helical" evidence="6">
    <location>
        <begin position="122"/>
        <end position="143"/>
    </location>
</feature>
<dbReference type="CDD" id="cd02892">
    <property type="entry name" value="SQCY_1"/>
    <property type="match status" value="1"/>
</dbReference>
<gene>
    <name evidence="9" type="primary">shc</name>
    <name evidence="9" type="ORF">LZC94_12470</name>
</gene>
<dbReference type="InterPro" id="IPR008930">
    <property type="entry name" value="Terpenoid_cyclase/PrenylTrfase"/>
</dbReference>
<dbReference type="NCBIfam" id="TIGR01507">
    <property type="entry name" value="hopene_cyclase"/>
    <property type="match status" value="1"/>
</dbReference>
<dbReference type="Pfam" id="PF13249">
    <property type="entry name" value="SQHop_cyclase_N"/>
    <property type="match status" value="1"/>
</dbReference>
<dbReference type="RefSeq" id="WP_394827701.1">
    <property type="nucleotide sequence ID" value="NZ_CP089984.1"/>
</dbReference>
<keyword evidence="6" id="KW-0472">Membrane</keyword>
<dbReference type="PROSITE" id="PS01074">
    <property type="entry name" value="TERPENE_SYNTHASES"/>
    <property type="match status" value="1"/>
</dbReference>